<comment type="catalytic activity">
    <reaction evidence="1">
        <text>Release of an N-terminal amino acid, Xaa-|-Yaa- from a peptide, amide or arylamide. Xaa is preferably Ala, but may be most amino acids including Pro (slow action). When a terminal hydrophobic residue is followed by a prolyl residue, the two may be released as an intact Xaa-Pro dipeptide.</text>
        <dbReference type="EC" id="3.4.11.2"/>
    </reaction>
</comment>
<feature type="region of interest" description="Disordered" evidence="14">
    <location>
        <begin position="529"/>
        <end position="551"/>
    </location>
</feature>
<dbReference type="EMBL" id="FXZM01000005">
    <property type="protein sequence ID" value="SMY11730.1"/>
    <property type="molecule type" value="Genomic_DNA"/>
</dbReference>
<evidence type="ECO:0000259" key="16">
    <source>
        <dbReference type="Pfam" id="PF11838"/>
    </source>
</evidence>
<evidence type="ECO:0000256" key="10">
    <source>
        <dbReference type="ARBA" id="ARBA00022833"/>
    </source>
</evidence>
<dbReference type="InterPro" id="IPR045357">
    <property type="entry name" value="Aminopeptidase_N-like_N"/>
</dbReference>
<comment type="similarity">
    <text evidence="3">Belongs to the peptidase M1 family.</text>
</comment>
<protein>
    <recommendedName>
        <fullName evidence="5">Aminopeptidase N</fullName>
        <ecNumber evidence="4">3.4.11.2</ecNumber>
    </recommendedName>
    <alternativeName>
        <fullName evidence="12">Alanine aminopeptidase</fullName>
    </alternativeName>
    <alternativeName>
        <fullName evidence="13">Lysyl aminopeptidase</fullName>
    </alternativeName>
</protein>
<evidence type="ECO:0000256" key="5">
    <source>
        <dbReference type="ARBA" id="ARBA00015611"/>
    </source>
</evidence>
<evidence type="ECO:0000256" key="13">
    <source>
        <dbReference type="ARBA" id="ARBA00031533"/>
    </source>
</evidence>
<feature type="domain" description="Aminopeptidase N-like N-terminal" evidence="17">
    <location>
        <begin position="138"/>
        <end position="218"/>
    </location>
</feature>
<evidence type="ECO:0000256" key="7">
    <source>
        <dbReference type="ARBA" id="ARBA00022670"/>
    </source>
</evidence>
<dbReference type="EC" id="3.4.11.2" evidence="4"/>
<sequence>MLSAPGRRGEHATVTTMTTNLTRAEAEARSTLLTVEHYAVDLDLSGAADPRVTTFGSRTTVDLTARANGSTFIDLIAPSVRAVSINGTALDPAEVFDGTRIRFSVQEGPNRLIVLADAAYSRSGEGMHRFVDPADGLTYLYTQYEPTDARRVAAVFDQPDLKAAYTFQVLAPAAWTVLNNTAAESVTDLSAEAAGTRPAHGPVRMHRFARTLPMSSYLTCVCAGPYAEVTGEHRVARTGEVIPLGVHVRKSLAPYVDAEDILRVTGQGLDFFHSIFRTAYPWGKYDQIFVPEYNLGAMENPGLVTFTDHYIHRDRATRADREARANTILHEMAHMWFGDLVTMTWWDDLWLKESFADFMGGHALASATEYSDGWVSFALRRKDWAYRQDQYPTSHPIVAEIPDVEAAKLNFDGITYAKGASVLKALVEYVGEEAFLAGSNAYFDAHAYGSARLEDFLAALDEAAPDRDVRAWAAAWLQTRGTSELRLEIEDQEGTISSAHLVQRDGFAPHGEPGVLRPHRLTLAAFDAGSSADPTDTEVEGADVAGARSAGGGDDLGGGLRLTRTWDVEAADESTELPDLVGLHRPVLLLLNHGDQDYAKVRLDEVSEQTAARRAADLDPLDRAIVISAFANAVRDGVMPVPAYLRAATGLLMTEDHPGILSSVMGTLSTALDRWLPAAERIDAVAAVLDAVLEALETEPAGSDRQLSLARFAMGLCARTAGARGSDRTVAAGRGFASLVLQTQPGAALTDIAPGLVVDHALRWMALRALVVLGWADIEDIDAEAGLDRTGSGAVNAAMVRAARPLAIARRTAWGEATRDTSLSNDMLSARIGGLNAPAPHPMMEDCVDDYFSLLEEFWSTRPIEISRRLVVGLYPDWSSRPRRVASRTEDWLQQHPDAPAAQRRLLIEALDDLQRAMRLHGEASAG</sequence>
<evidence type="ECO:0000256" key="9">
    <source>
        <dbReference type="ARBA" id="ARBA00022801"/>
    </source>
</evidence>
<evidence type="ECO:0000259" key="15">
    <source>
        <dbReference type="Pfam" id="PF01433"/>
    </source>
</evidence>
<evidence type="ECO:0000256" key="8">
    <source>
        <dbReference type="ARBA" id="ARBA00022723"/>
    </source>
</evidence>
<dbReference type="NCBIfam" id="TIGR02412">
    <property type="entry name" value="pepN_strep_liv"/>
    <property type="match status" value="1"/>
</dbReference>
<keyword evidence="9 18" id="KW-0378">Hydrolase</keyword>
<keyword evidence="7" id="KW-0645">Protease</keyword>
<dbReference type="GO" id="GO:0070006">
    <property type="term" value="F:metalloaminopeptidase activity"/>
    <property type="evidence" value="ECO:0007669"/>
    <property type="project" value="TreeGrafter"/>
</dbReference>
<dbReference type="SUPFAM" id="SSF55486">
    <property type="entry name" value="Metalloproteases ('zincins'), catalytic domain"/>
    <property type="match status" value="1"/>
</dbReference>
<dbReference type="Pfam" id="PF01433">
    <property type="entry name" value="Peptidase_M1"/>
    <property type="match status" value="1"/>
</dbReference>
<evidence type="ECO:0000256" key="4">
    <source>
        <dbReference type="ARBA" id="ARBA00012564"/>
    </source>
</evidence>
<dbReference type="InterPro" id="IPR024571">
    <property type="entry name" value="ERAP1-like_C_dom"/>
</dbReference>
<evidence type="ECO:0000256" key="14">
    <source>
        <dbReference type="SAM" id="MobiDB-lite"/>
    </source>
</evidence>
<evidence type="ECO:0000256" key="6">
    <source>
        <dbReference type="ARBA" id="ARBA00022438"/>
    </source>
</evidence>
<dbReference type="CDD" id="cd09602">
    <property type="entry name" value="M1_APN"/>
    <property type="match status" value="1"/>
</dbReference>
<dbReference type="Pfam" id="PF17900">
    <property type="entry name" value="Peptidase_M1_N"/>
    <property type="match status" value="1"/>
</dbReference>
<dbReference type="AlphaFoldDB" id="A0A2H1L4N9"/>
<dbReference type="InterPro" id="IPR027268">
    <property type="entry name" value="Peptidase_M4/M1_CTD_sf"/>
</dbReference>
<dbReference type="PRINTS" id="PR00756">
    <property type="entry name" value="ALADIPTASE"/>
</dbReference>
<dbReference type="PANTHER" id="PTHR11533">
    <property type="entry name" value="PROTEASE M1 ZINC METALLOPROTEASE"/>
    <property type="match status" value="1"/>
</dbReference>
<gene>
    <name evidence="18" type="ORF">BJEO58_01317</name>
</gene>
<dbReference type="Proteomes" id="UP000234462">
    <property type="component" value="Unassembled WGS sequence"/>
</dbReference>
<dbReference type="Gene3D" id="1.10.390.10">
    <property type="entry name" value="Neutral Protease Domain 2"/>
    <property type="match status" value="1"/>
</dbReference>
<dbReference type="InterPro" id="IPR050344">
    <property type="entry name" value="Peptidase_M1_aminopeptidases"/>
</dbReference>
<dbReference type="PANTHER" id="PTHR11533:SF174">
    <property type="entry name" value="PUROMYCIN-SENSITIVE AMINOPEPTIDASE-RELATED"/>
    <property type="match status" value="1"/>
</dbReference>
<reference evidence="19" key="1">
    <citation type="submission" date="2017-03" db="EMBL/GenBank/DDBJ databases">
        <authorList>
            <person name="Monnet C."/>
        </authorList>
    </citation>
    <scope>NUCLEOTIDE SEQUENCE [LARGE SCALE GENOMIC DNA]</scope>
    <source>
        <strain evidence="19">SJ5-8</strain>
    </source>
</reference>
<evidence type="ECO:0000256" key="11">
    <source>
        <dbReference type="ARBA" id="ARBA00023049"/>
    </source>
</evidence>
<evidence type="ECO:0000313" key="18">
    <source>
        <dbReference type="EMBL" id="SMY11730.1"/>
    </source>
</evidence>
<dbReference type="GO" id="GO:0016285">
    <property type="term" value="F:alanyl aminopeptidase activity"/>
    <property type="evidence" value="ECO:0007669"/>
    <property type="project" value="UniProtKB-EC"/>
</dbReference>
<evidence type="ECO:0000256" key="1">
    <source>
        <dbReference type="ARBA" id="ARBA00000098"/>
    </source>
</evidence>
<dbReference type="GO" id="GO:0005737">
    <property type="term" value="C:cytoplasm"/>
    <property type="evidence" value="ECO:0007669"/>
    <property type="project" value="TreeGrafter"/>
</dbReference>
<evidence type="ECO:0000256" key="12">
    <source>
        <dbReference type="ARBA" id="ARBA00029811"/>
    </source>
</evidence>
<dbReference type="InterPro" id="IPR001930">
    <property type="entry name" value="Peptidase_M1"/>
</dbReference>
<organism evidence="18 19">
    <name type="scientific">Brevibacterium jeotgali</name>
    <dbReference type="NCBI Taxonomy" id="1262550"/>
    <lineage>
        <taxon>Bacteria</taxon>
        <taxon>Bacillati</taxon>
        <taxon>Actinomycetota</taxon>
        <taxon>Actinomycetes</taxon>
        <taxon>Micrococcales</taxon>
        <taxon>Brevibacteriaceae</taxon>
        <taxon>Brevibacterium</taxon>
    </lineage>
</organism>
<dbReference type="InterPro" id="IPR012778">
    <property type="entry name" value="Pept_M1_aminopeptidase"/>
</dbReference>
<feature type="domain" description="ERAP1-like C-terminal" evidence="16">
    <location>
        <begin position="589"/>
        <end position="916"/>
    </location>
</feature>
<dbReference type="Gene3D" id="2.60.40.1730">
    <property type="entry name" value="tricorn interacting facor f3 domain"/>
    <property type="match status" value="1"/>
</dbReference>
<dbReference type="GO" id="GO:0016020">
    <property type="term" value="C:membrane"/>
    <property type="evidence" value="ECO:0007669"/>
    <property type="project" value="TreeGrafter"/>
</dbReference>
<proteinExistence type="inferred from homology"/>
<dbReference type="SUPFAM" id="SSF63737">
    <property type="entry name" value="Leukotriene A4 hydrolase N-terminal domain"/>
    <property type="match status" value="1"/>
</dbReference>
<keyword evidence="6 18" id="KW-0031">Aminopeptidase</keyword>
<keyword evidence="8" id="KW-0479">Metal-binding</keyword>
<evidence type="ECO:0000313" key="19">
    <source>
        <dbReference type="Proteomes" id="UP000234462"/>
    </source>
</evidence>
<comment type="cofactor">
    <cofactor evidence="2">
        <name>Zn(2+)</name>
        <dbReference type="ChEBI" id="CHEBI:29105"/>
    </cofactor>
</comment>
<keyword evidence="11" id="KW-0482">Metalloprotease</keyword>
<dbReference type="GO" id="GO:0008270">
    <property type="term" value="F:zinc ion binding"/>
    <property type="evidence" value="ECO:0007669"/>
    <property type="project" value="InterPro"/>
</dbReference>
<dbReference type="GO" id="GO:0005615">
    <property type="term" value="C:extracellular space"/>
    <property type="evidence" value="ECO:0007669"/>
    <property type="project" value="TreeGrafter"/>
</dbReference>
<evidence type="ECO:0000259" key="17">
    <source>
        <dbReference type="Pfam" id="PF17900"/>
    </source>
</evidence>
<evidence type="ECO:0000256" key="2">
    <source>
        <dbReference type="ARBA" id="ARBA00001947"/>
    </source>
</evidence>
<dbReference type="InterPro" id="IPR014782">
    <property type="entry name" value="Peptidase_M1_dom"/>
</dbReference>
<dbReference type="Pfam" id="PF11838">
    <property type="entry name" value="ERAP1_C"/>
    <property type="match status" value="1"/>
</dbReference>
<dbReference type="GO" id="GO:0042277">
    <property type="term" value="F:peptide binding"/>
    <property type="evidence" value="ECO:0007669"/>
    <property type="project" value="TreeGrafter"/>
</dbReference>
<dbReference type="GO" id="GO:0043171">
    <property type="term" value="P:peptide catabolic process"/>
    <property type="evidence" value="ECO:0007669"/>
    <property type="project" value="TreeGrafter"/>
</dbReference>
<feature type="domain" description="Peptidase M1 membrane alanine aminopeptidase" evidence="15">
    <location>
        <begin position="264"/>
        <end position="475"/>
    </location>
</feature>
<dbReference type="InterPro" id="IPR042097">
    <property type="entry name" value="Aminopeptidase_N-like_N_sf"/>
</dbReference>
<keyword evidence="10" id="KW-0862">Zinc</keyword>
<evidence type="ECO:0000256" key="3">
    <source>
        <dbReference type="ARBA" id="ARBA00010136"/>
    </source>
</evidence>
<dbReference type="FunFam" id="1.10.390.10:FF:000004">
    <property type="entry name" value="Aminopeptidase N"/>
    <property type="match status" value="1"/>
</dbReference>
<dbReference type="GO" id="GO:0006508">
    <property type="term" value="P:proteolysis"/>
    <property type="evidence" value="ECO:0007669"/>
    <property type="project" value="UniProtKB-KW"/>
</dbReference>
<keyword evidence="19" id="KW-1185">Reference proteome</keyword>
<accession>A0A2H1L4N9</accession>
<name>A0A2H1L4N9_9MICO</name>